<comment type="subcellular location">
    <subcellularLocation>
        <location evidence="1">Cell membrane</location>
        <topology evidence="1">Multi-pass membrane protein</topology>
    </subcellularLocation>
</comment>
<evidence type="ECO:0000256" key="5">
    <source>
        <dbReference type="ARBA" id="ARBA00022989"/>
    </source>
</evidence>
<evidence type="ECO:0000256" key="7">
    <source>
        <dbReference type="SAM" id="Phobius"/>
    </source>
</evidence>
<dbReference type="SMART" id="SM00382">
    <property type="entry name" value="AAA"/>
    <property type="match status" value="1"/>
</dbReference>
<dbReference type="EMBL" id="LT629772">
    <property type="protein sequence ID" value="SDT44385.1"/>
    <property type="molecule type" value="Genomic_DNA"/>
</dbReference>
<dbReference type="InterPro" id="IPR027417">
    <property type="entry name" value="P-loop_NTPase"/>
</dbReference>
<dbReference type="SUPFAM" id="SSF52540">
    <property type="entry name" value="P-loop containing nucleoside triphosphate hydrolases"/>
    <property type="match status" value="1"/>
</dbReference>
<dbReference type="GO" id="GO:0034040">
    <property type="term" value="F:ATPase-coupled lipid transmembrane transporter activity"/>
    <property type="evidence" value="ECO:0007669"/>
    <property type="project" value="TreeGrafter"/>
</dbReference>
<evidence type="ECO:0000259" key="8">
    <source>
        <dbReference type="PROSITE" id="PS50893"/>
    </source>
</evidence>
<dbReference type="InterPro" id="IPR003593">
    <property type="entry name" value="AAA+_ATPase"/>
</dbReference>
<keyword evidence="3" id="KW-0547">Nucleotide-binding</keyword>
<evidence type="ECO:0000313" key="11">
    <source>
        <dbReference type="Proteomes" id="UP000199103"/>
    </source>
</evidence>
<dbReference type="STRING" id="630515.SAMN04489812_5876"/>
<keyword evidence="6 7" id="KW-0472">Membrane</keyword>
<evidence type="ECO:0000256" key="6">
    <source>
        <dbReference type="ARBA" id="ARBA00023136"/>
    </source>
</evidence>
<organism evidence="10 11">
    <name type="scientific">Microlunatus soli</name>
    <dbReference type="NCBI Taxonomy" id="630515"/>
    <lineage>
        <taxon>Bacteria</taxon>
        <taxon>Bacillati</taxon>
        <taxon>Actinomycetota</taxon>
        <taxon>Actinomycetes</taxon>
        <taxon>Propionibacteriales</taxon>
        <taxon>Propionibacteriaceae</taxon>
        <taxon>Microlunatus</taxon>
    </lineage>
</organism>
<dbReference type="Gene3D" id="1.20.1560.10">
    <property type="entry name" value="ABC transporter type 1, transmembrane domain"/>
    <property type="match status" value="1"/>
</dbReference>
<dbReference type="InterPro" id="IPR011527">
    <property type="entry name" value="ABC1_TM_dom"/>
</dbReference>
<dbReference type="SUPFAM" id="SSF90123">
    <property type="entry name" value="ABC transporter transmembrane region"/>
    <property type="match status" value="1"/>
</dbReference>
<proteinExistence type="predicted"/>
<evidence type="ECO:0000256" key="3">
    <source>
        <dbReference type="ARBA" id="ARBA00022741"/>
    </source>
</evidence>
<dbReference type="InterPro" id="IPR036640">
    <property type="entry name" value="ABC1_TM_sf"/>
</dbReference>
<feature type="domain" description="ABC transmembrane type-1" evidence="9">
    <location>
        <begin position="52"/>
        <end position="211"/>
    </location>
</feature>
<dbReference type="PANTHER" id="PTHR24221:SF654">
    <property type="entry name" value="ATP-BINDING CASSETTE SUB-FAMILY B MEMBER 6"/>
    <property type="match status" value="1"/>
</dbReference>
<dbReference type="GO" id="GO:0016887">
    <property type="term" value="F:ATP hydrolysis activity"/>
    <property type="evidence" value="ECO:0007669"/>
    <property type="project" value="InterPro"/>
</dbReference>
<sequence>MPVSMCAEVAVSRSRRVSPSSDLSFRSAIAVAARTARRGLRDAAGQARRWFLVAGLLTLVHALVPPAEVWLLKALLEQVDSPSPQDARLAITLAGLTIVVGLNFSLGYLALSASQRTGFRLAHHYRSRLAAAAAGLHPRQLAEAATNTRLQAAALAVDRMTRVPGDTLQLVGTALTSIGLCAAIFGFSAAAGILVLSALLPTVLAMTFIARSESVGWPPIAAVERRSTYAMEQLVQQRTGSELALLGSGHKVASLVSQTQRQKMIMLDRLIAIDMRWESAASAATALLLAAALVSMIITDVGAALAAAAVAGILSGLSAIRFTGFAFGNIVSTAPQAEAYAAVVGTAEPDDPTSGPATVGRLTAEAVSVSYPDAAGWAVRDVSLTVEKGEVIALVGANGAGKTTTVNAILGVVERQSGTIMIDGISADDLTHADLLSRIGLLTQEFGRYEFRVRDVVALGRSAGEVADEELWSALRSVGLAELVASMPDGLDTQLGQQWGGVGLSGGQWQRLALARIHLRDAGIWILDEPTSAVDAEAEREIFAELQRTKGNRITIVVSHRAWTLKGMDRIYVFDRGRVVQVGSYDELLSRAGRFADLFAEQLSG</sequence>
<dbReference type="PROSITE" id="PS50893">
    <property type="entry name" value="ABC_TRANSPORTER_2"/>
    <property type="match status" value="1"/>
</dbReference>
<dbReference type="PANTHER" id="PTHR24221">
    <property type="entry name" value="ATP-BINDING CASSETTE SUB-FAMILY B"/>
    <property type="match status" value="1"/>
</dbReference>
<dbReference type="GO" id="GO:0005524">
    <property type="term" value="F:ATP binding"/>
    <property type="evidence" value="ECO:0007669"/>
    <property type="project" value="UniProtKB-KW"/>
</dbReference>
<protein>
    <submittedName>
        <fullName evidence="10">ATP-binding cassette, subfamily B</fullName>
    </submittedName>
</protein>
<dbReference type="GO" id="GO:0140359">
    <property type="term" value="F:ABC-type transporter activity"/>
    <property type="evidence" value="ECO:0007669"/>
    <property type="project" value="InterPro"/>
</dbReference>
<dbReference type="Gene3D" id="3.40.50.300">
    <property type="entry name" value="P-loop containing nucleotide triphosphate hydrolases"/>
    <property type="match status" value="1"/>
</dbReference>
<dbReference type="PROSITE" id="PS50929">
    <property type="entry name" value="ABC_TM1F"/>
    <property type="match status" value="1"/>
</dbReference>
<evidence type="ECO:0000313" key="10">
    <source>
        <dbReference type="EMBL" id="SDT44385.1"/>
    </source>
</evidence>
<keyword evidence="4 10" id="KW-0067">ATP-binding</keyword>
<dbReference type="Pfam" id="PF00005">
    <property type="entry name" value="ABC_tran"/>
    <property type="match status" value="1"/>
</dbReference>
<dbReference type="InterPro" id="IPR039421">
    <property type="entry name" value="Type_1_exporter"/>
</dbReference>
<evidence type="ECO:0000259" key="9">
    <source>
        <dbReference type="PROSITE" id="PS50929"/>
    </source>
</evidence>
<gene>
    <name evidence="10" type="ORF">SAMN04489812_5876</name>
</gene>
<reference evidence="10 11" key="1">
    <citation type="submission" date="2016-10" db="EMBL/GenBank/DDBJ databases">
        <authorList>
            <person name="de Groot N.N."/>
        </authorList>
    </citation>
    <scope>NUCLEOTIDE SEQUENCE [LARGE SCALE GENOMIC DNA]</scope>
    <source>
        <strain evidence="10 11">DSM 21800</strain>
    </source>
</reference>
<dbReference type="GO" id="GO:0005886">
    <property type="term" value="C:plasma membrane"/>
    <property type="evidence" value="ECO:0007669"/>
    <property type="project" value="UniProtKB-SubCell"/>
</dbReference>
<dbReference type="InterPro" id="IPR003439">
    <property type="entry name" value="ABC_transporter-like_ATP-bd"/>
</dbReference>
<feature type="transmembrane region" description="Helical" evidence="7">
    <location>
        <begin position="50"/>
        <end position="67"/>
    </location>
</feature>
<keyword evidence="5 7" id="KW-1133">Transmembrane helix</keyword>
<evidence type="ECO:0000256" key="2">
    <source>
        <dbReference type="ARBA" id="ARBA00022692"/>
    </source>
</evidence>
<name>A0A1H2AEF8_9ACTN</name>
<evidence type="ECO:0000256" key="1">
    <source>
        <dbReference type="ARBA" id="ARBA00004651"/>
    </source>
</evidence>
<dbReference type="AlphaFoldDB" id="A0A1H2AEF8"/>
<keyword evidence="2 7" id="KW-0812">Transmembrane</keyword>
<dbReference type="Proteomes" id="UP000199103">
    <property type="component" value="Chromosome I"/>
</dbReference>
<evidence type="ECO:0000256" key="4">
    <source>
        <dbReference type="ARBA" id="ARBA00022840"/>
    </source>
</evidence>
<feature type="transmembrane region" description="Helical" evidence="7">
    <location>
        <begin position="87"/>
        <end position="111"/>
    </location>
</feature>
<accession>A0A1H2AEF8</accession>
<keyword evidence="11" id="KW-1185">Reference proteome</keyword>
<feature type="domain" description="ABC transporter" evidence="8">
    <location>
        <begin position="362"/>
        <end position="601"/>
    </location>
</feature>